<name>A0A835M3Q9_9MAGN</name>
<evidence type="ECO:0000313" key="2">
    <source>
        <dbReference type="EMBL" id="KAF9618533.1"/>
    </source>
</evidence>
<accession>A0A835M3Q9</accession>
<dbReference type="Pfam" id="PF08268">
    <property type="entry name" value="FBA_3"/>
    <property type="match status" value="1"/>
</dbReference>
<keyword evidence="3" id="KW-1185">Reference proteome</keyword>
<dbReference type="EMBL" id="JADFTS010000002">
    <property type="protein sequence ID" value="KAF9618533.1"/>
    <property type="molecule type" value="Genomic_DNA"/>
</dbReference>
<dbReference type="InterPro" id="IPR013187">
    <property type="entry name" value="F-box-assoc_dom_typ3"/>
</dbReference>
<evidence type="ECO:0000313" key="3">
    <source>
        <dbReference type="Proteomes" id="UP000631114"/>
    </source>
</evidence>
<protein>
    <recommendedName>
        <fullName evidence="1">F-box associated beta-propeller type 3 domain-containing protein</fullName>
    </recommendedName>
</protein>
<feature type="domain" description="F-box associated beta-propeller type 3" evidence="1">
    <location>
        <begin position="9"/>
        <end position="101"/>
    </location>
</feature>
<reference evidence="2 3" key="1">
    <citation type="submission" date="2020-10" db="EMBL/GenBank/DDBJ databases">
        <title>The Coptis chinensis genome and diversification of protoberbering-type alkaloids.</title>
        <authorList>
            <person name="Wang B."/>
            <person name="Shu S."/>
            <person name="Song C."/>
            <person name="Liu Y."/>
        </authorList>
    </citation>
    <scope>NUCLEOTIDE SEQUENCE [LARGE SCALE GENOMIC DNA]</scope>
    <source>
        <strain evidence="2">HL-2020</strain>
        <tissue evidence="2">Leaf</tissue>
    </source>
</reference>
<dbReference type="AlphaFoldDB" id="A0A835M3Q9"/>
<sequence>MALVDSFSGTYIWNPLTRDCIHIRNNEFFIPLGHSKRSNFGFGLNQATNEYKVVRYVGYGDKSDNNKFRSCVSVCTLTSLSREPSWRTIEPFDQYHTRLKDCTAPLVNGVQLGFRYRNQELSFPLT</sequence>
<proteinExistence type="predicted"/>
<dbReference type="Proteomes" id="UP000631114">
    <property type="component" value="Unassembled WGS sequence"/>
</dbReference>
<comment type="caution">
    <text evidence="2">The sequence shown here is derived from an EMBL/GenBank/DDBJ whole genome shotgun (WGS) entry which is preliminary data.</text>
</comment>
<evidence type="ECO:0000259" key="1">
    <source>
        <dbReference type="Pfam" id="PF08268"/>
    </source>
</evidence>
<organism evidence="2 3">
    <name type="scientific">Coptis chinensis</name>
    <dbReference type="NCBI Taxonomy" id="261450"/>
    <lineage>
        <taxon>Eukaryota</taxon>
        <taxon>Viridiplantae</taxon>
        <taxon>Streptophyta</taxon>
        <taxon>Embryophyta</taxon>
        <taxon>Tracheophyta</taxon>
        <taxon>Spermatophyta</taxon>
        <taxon>Magnoliopsida</taxon>
        <taxon>Ranunculales</taxon>
        <taxon>Ranunculaceae</taxon>
        <taxon>Coptidoideae</taxon>
        <taxon>Coptis</taxon>
    </lineage>
</organism>
<dbReference type="OrthoDB" id="591557at2759"/>
<gene>
    <name evidence="2" type="ORF">IFM89_002228</name>
</gene>